<keyword evidence="6" id="KW-1185">Reference proteome</keyword>
<dbReference type="GO" id="GO:0009030">
    <property type="term" value="F:thiamine-phosphate kinase activity"/>
    <property type="evidence" value="ECO:0007669"/>
    <property type="project" value="UniProtKB-UniRule"/>
</dbReference>
<comment type="miscellaneous">
    <text evidence="2">Reaction mechanism of ThiL seems to utilize a direct, inline transfer of the gamma-phosphate of ATP to TMP rather than a phosphorylated enzyme intermediate.</text>
</comment>
<feature type="region of interest" description="Disordered" evidence="3">
    <location>
        <begin position="1"/>
        <end position="21"/>
    </location>
</feature>
<evidence type="ECO:0000259" key="4">
    <source>
        <dbReference type="Pfam" id="PF00586"/>
    </source>
</evidence>
<feature type="domain" description="PurM-like N-terminal" evidence="4">
    <location>
        <begin position="79"/>
        <end position="190"/>
    </location>
</feature>
<dbReference type="Gene3D" id="3.30.1330.10">
    <property type="entry name" value="PurM-like, N-terminal domain"/>
    <property type="match status" value="1"/>
</dbReference>
<keyword evidence="2" id="KW-0067">ATP-binding</keyword>
<feature type="binding site" evidence="2">
    <location>
        <position position="96"/>
    </location>
    <ligand>
        <name>Mg(2+)</name>
        <dbReference type="ChEBI" id="CHEBI:18420"/>
        <label>1</label>
    </ligand>
</feature>
<dbReference type="GO" id="GO:0009229">
    <property type="term" value="P:thiamine diphosphate biosynthetic process"/>
    <property type="evidence" value="ECO:0007669"/>
    <property type="project" value="UniProtKB-UniRule"/>
</dbReference>
<dbReference type="SUPFAM" id="SSF56042">
    <property type="entry name" value="PurM C-terminal domain-like"/>
    <property type="match status" value="1"/>
</dbReference>
<feature type="binding site" evidence="2">
    <location>
        <position position="174"/>
    </location>
    <ligand>
        <name>Mg(2+)</name>
        <dbReference type="ChEBI" id="CHEBI:18420"/>
        <label>1</label>
    </ligand>
</feature>
<feature type="binding site" evidence="2">
    <location>
        <position position="354"/>
    </location>
    <ligand>
        <name>substrate</name>
    </ligand>
</feature>
<dbReference type="KEGG" id="mri:Mal4_22050"/>
<name>A0A517Z5W8_9PLAN</name>
<feature type="binding site" evidence="2">
    <location>
        <begin position="173"/>
        <end position="174"/>
    </location>
    <ligand>
        <name>ATP</name>
        <dbReference type="ChEBI" id="CHEBI:30616"/>
    </ligand>
</feature>
<feature type="binding site" evidence="2">
    <location>
        <position position="97"/>
    </location>
    <ligand>
        <name>Mg(2+)</name>
        <dbReference type="ChEBI" id="CHEBI:18420"/>
        <label>1</label>
    </ligand>
</feature>
<dbReference type="CDD" id="cd02194">
    <property type="entry name" value="ThiL"/>
    <property type="match status" value="1"/>
</dbReference>
<dbReference type="PIRSF" id="PIRSF005303">
    <property type="entry name" value="Thiam_monoph_kin"/>
    <property type="match status" value="1"/>
</dbReference>
<dbReference type="GO" id="GO:0000287">
    <property type="term" value="F:magnesium ion binding"/>
    <property type="evidence" value="ECO:0007669"/>
    <property type="project" value="UniProtKB-UniRule"/>
</dbReference>
<dbReference type="InterPro" id="IPR016188">
    <property type="entry name" value="PurM-like_N"/>
</dbReference>
<comment type="pathway">
    <text evidence="2">Cofactor biosynthesis; thiamine diphosphate biosynthesis; thiamine diphosphate from thiamine phosphate: step 1/1.</text>
</comment>
<dbReference type="PANTHER" id="PTHR30270">
    <property type="entry name" value="THIAMINE-MONOPHOSPHATE KINASE"/>
    <property type="match status" value="1"/>
</dbReference>
<keyword evidence="2" id="KW-0479">Metal-binding</keyword>
<feature type="binding site" evidence="2">
    <location>
        <position position="81"/>
    </location>
    <ligand>
        <name>Mg(2+)</name>
        <dbReference type="ChEBI" id="CHEBI:18420"/>
        <label>4</label>
    </ligand>
</feature>
<evidence type="ECO:0000256" key="2">
    <source>
        <dbReference type="HAMAP-Rule" id="MF_02128"/>
    </source>
</evidence>
<dbReference type="HAMAP" id="MF_02128">
    <property type="entry name" value="TMP_kinase"/>
    <property type="match status" value="1"/>
</dbReference>
<keyword evidence="2" id="KW-0547">Nucleotide-binding</keyword>
<dbReference type="Gene3D" id="3.90.650.10">
    <property type="entry name" value="PurM-like C-terminal domain"/>
    <property type="match status" value="1"/>
</dbReference>
<feature type="binding site" evidence="2">
    <location>
        <position position="248"/>
    </location>
    <ligand>
        <name>Mg(2+)</name>
        <dbReference type="ChEBI" id="CHEBI:18420"/>
        <label>3</label>
    </ligand>
</feature>
<reference evidence="5 6" key="1">
    <citation type="submission" date="2019-02" db="EMBL/GenBank/DDBJ databases">
        <title>Deep-cultivation of Planctomycetes and their phenomic and genomic characterization uncovers novel biology.</title>
        <authorList>
            <person name="Wiegand S."/>
            <person name="Jogler M."/>
            <person name="Boedeker C."/>
            <person name="Pinto D."/>
            <person name="Vollmers J."/>
            <person name="Rivas-Marin E."/>
            <person name="Kohn T."/>
            <person name="Peeters S.H."/>
            <person name="Heuer A."/>
            <person name="Rast P."/>
            <person name="Oberbeckmann S."/>
            <person name="Bunk B."/>
            <person name="Jeske O."/>
            <person name="Meyerdierks A."/>
            <person name="Storesund J.E."/>
            <person name="Kallscheuer N."/>
            <person name="Luecker S."/>
            <person name="Lage O.M."/>
            <person name="Pohl T."/>
            <person name="Merkel B.J."/>
            <person name="Hornburger P."/>
            <person name="Mueller R.-W."/>
            <person name="Bruemmer F."/>
            <person name="Labrenz M."/>
            <person name="Spormann A.M."/>
            <person name="Op den Camp H."/>
            <person name="Overmann J."/>
            <person name="Amann R."/>
            <person name="Jetten M.S.M."/>
            <person name="Mascher T."/>
            <person name="Medema M.H."/>
            <person name="Devos D.P."/>
            <person name="Kaster A.-K."/>
            <person name="Ovreas L."/>
            <person name="Rohde M."/>
            <person name="Galperin M.Y."/>
            <person name="Jogler C."/>
        </authorList>
    </citation>
    <scope>NUCLEOTIDE SEQUENCE [LARGE SCALE GENOMIC DNA]</scope>
    <source>
        <strain evidence="5 6">Mal4</strain>
    </source>
</reference>
<keyword evidence="2 5" id="KW-0808">Transferase</keyword>
<dbReference type="Proteomes" id="UP000320496">
    <property type="component" value="Chromosome"/>
</dbReference>
<dbReference type="AlphaFoldDB" id="A0A517Z5W8"/>
<keyword evidence="2" id="KW-0460">Magnesium</keyword>
<dbReference type="GO" id="GO:0009228">
    <property type="term" value="P:thiamine biosynthetic process"/>
    <property type="evidence" value="ECO:0007669"/>
    <property type="project" value="UniProtKB-KW"/>
</dbReference>
<accession>A0A517Z5W8</accession>
<dbReference type="EC" id="2.7.4.16" evidence="2"/>
<feature type="binding site" evidence="2">
    <location>
        <position position="250"/>
    </location>
    <ligand>
        <name>ATP</name>
        <dbReference type="ChEBI" id="CHEBI:30616"/>
    </ligand>
</feature>
<feature type="binding site" evidence="2">
    <location>
        <position position="126"/>
    </location>
    <ligand>
        <name>Mg(2+)</name>
        <dbReference type="ChEBI" id="CHEBI:18420"/>
        <label>2</label>
    </ligand>
</feature>
<evidence type="ECO:0000313" key="6">
    <source>
        <dbReference type="Proteomes" id="UP000320496"/>
    </source>
</evidence>
<comment type="catalytic activity">
    <reaction evidence="2">
        <text>thiamine phosphate + ATP = thiamine diphosphate + ADP</text>
        <dbReference type="Rhea" id="RHEA:15913"/>
        <dbReference type="ChEBI" id="CHEBI:30616"/>
        <dbReference type="ChEBI" id="CHEBI:37575"/>
        <dbReference type="ChEBI" id="CHEBI:58937"/>
        <dbReference type="ChEBI" id="CHEBI:456216"/>
        <dbReference type="EC" id="2.7.4.16"/>
    </reaction>
</comment>
<evidence type="ECO:0000313" key="5">
    <source>
        <dbReference type="EMBL" id="QDU37886.1"/>
    </source>
</evidence>
<sequence length="364" mass="38970">MDDSACPCREATRSSRSAPLHHRRLADEDAFANRFPEPARSKHLCHVKRHERVSGNELELIEWIRQRTPSHQQMPIGLGDDTALVRCGDGTTLVTTDTLTEGRHFTVPPATPAEIGRKALAVNLSDIAAMAGQPTFAFITLVLPQQRGLSFARELMDGLIATAEEFSVVVAGGDTNVWDGPLVIGVTLMGEPTGSGPVQRSGAVPGDWIMVTGRLGGSLPSGRHLTFTPRVVEAQTLHAACELHAMIDLSDGISTDLGHILDESKIGATIRAAHVPVSPSVPQDLPAEERVQHALNDGEDFELLFTVSPEVGASLLASPPLALPISHIGEITTDSERQLQLPDGRLVPLQAGGWEHCFADPAPE</sequence>
<protein>
    <recommendedName>
        <fullName evidence="2">Thiamine-monophosphate kinase</fullName>
        <shortName evidence="2">TMP kinase</shortName>
        <shortName evidence="2">Thiamine-phosphate kinase</shortName>
        <ecNumber evidence="2">2.7.4.16</ecNumber>
    </recommendedName>
</protein>
<dbReference type="SUPFAM" id="SSF55326">
    <property type="entry name" value="PurM N-terminal domain-like"/>
    <property type="match status" value="1"/>
</dbReference>
<keyword evidence="1 2" id="KW-0784">Thiamine biosynthesis</keyword>
<dbReference type="PANTHER" id="PTHR30270:SF0">
    <property type="entry name" value="THIAMINE-MONOPHOSPHATE KINASE"/>
    <property type="match status" value="1"/>
</dbReference>
<dbReference type="UniPathway" id="UPA00060">
    <property type="reaction ID" value="UER00142"/>
</dbReference>
<dbReference type="Pfam" id="PF00586">
    <property type="entry name" value="AIRS"/>
    <property type="match status" value="1"/>
</dbReference>
<evidence type="ECO:0000256" key="1">
    <source>
        <dbReference type="ARBA" id="ARBA00022977"/>
    </source>
</evidence>
<feature type="binding site" evidence="2">
    <location>
        <position position="104"/>
    </location>
    <ligand>
        <name>substrate</name>
    </ligand>
</feature>
<dbReference type="InterPro" id="IPR006283">
    <property type="entry name" value="ThiL-like"/>
</dbReference>
<dbReference type="InterPro" id="IPR036921">
    <property type="entry name" value="PurM-like_N_sf"/>
</dbReference>
<dbReference type="InterPro" id="IPR036676">
    <property type="entry name" value="PurM-like_C_sf"/>
</dbReference>
<feature type="binding site" evidence="2">
    <location>
        <position position="126"/>
    </location>
    <ligand>
        <name>Mg(2+)</name>
        <dbReference type="ChEBI" id="CHEBI:18420"/>
        <label>3</label>
    </ligand>
</feature>
<organism evidence="5 6">
    <name type="scientific">Maioricimonas rarisocia</name>
    <dbReference type="NCBI Taxonomy" id="2528026"/>
    <lineage>
        <taxon>Bacteria</taxon>
        <taxon>Pseudomonadati</taxon>
        <taxon>Planctomycetota</taxon>
        <taxon>Planctomycetia</taxon>
        <taxon>Planctomycetales</taxon>
        <taxon>Planctomycetaceae</taxon>
        <taxon>Maioricimonas</taxon>
    </lineage>
</organism>
<comment type="caution">
    <text evidence="2">Lacks conserved residue(s) required for the propagation of feature annotation.</text>
</comment>
<feature type="binding site" evidence="2">
    <location>
        <position position="126"/>
    </location>
    <ligand>
        <name>Mg(2+)</name>
        <dbReference type="ChEBI" id="CHEBI:18420"/>
        <label>4</label>
    </ligand>
</feature>
<feature type="binding site" evidence="2">
    <location>
        <position position="95"/>
    </location>
    <ligand>
        <name>Mg(2+)</name>
        <dbReference type="ChEBI" id="CHEBI:18420"/>
        <label>4</label>
    </ligand>
</feature>
<comment type="similarity">
    <text evidence="2">Belongs to the thiamine-monophosphate kinase family.</text>
</comment>
<keyword evidence="2 5" id="KW-0418">Kinase</keyword>
<evidence type="ECO:0000256" key="3">
    <source>
        <dbReference type="SAM" id="MobiDB-lite"/>
    </source>
</evidence>
<dbReference type="EMBL" id="CP036275">
    <property type="protein sequence ID" value="QDU37886.1"/>
    <property type="molecule type" value="Genomic_DNA"/>
</dbReference>
<gene>
    <name evidence="2 5" type="primary">thiL</name>
    <name evidence="5" type="ORF">Mal4_22050</name>
</gene>
<proteinExistence type="inferred from homology"/>
<feature type="binding site" evidence="2">
    <location>
        <position position="200"/>
    </location>
    <ligand>
        <name>ATP</name>
        <dbReference type="ChEBI" id="CHEBI:30616"/>
    </ligand>
</feature>
<feature type="binding site" evidence="2">
    <location>
        <position position="81"/>
    </location>
    <ligand>
        <name>Mg(2+)</name>
        <dbReference type="ChEBI" id="CHEBI:18420"/>
        <label>3</label>
    </ligand>
</feature>
<comment type="function">
    <text evidence="2">Catalyzes the ATP-dependent phosphorylation of thiamine-monophosphate (TMP) to form thiamine-pyrophosphate (TPP), the active form of vitamin B1.</text>
</comment>
<feature type="binding site" evidence="2">
    <location>
        <position position="97"/>
    </location>
    <ligand>
        <name>Mg(2+)</name>
        <dbReference type="ChEBI" id="CHEBI:18420"/>
        <label>2</label>
    </ligand>
</feature>
<feature type="binding site" evidence="2">
    <location>
        <position position="299"/>
    </location>
    <ligand>
        <name>substrate</name>
    </ligand>
</feature>
<dbReference type="GO" id="GO:0005524">
    <property type="term" value="F:ATP binding"/>
    <property type="evidence" value="ECO:0007669"/>
    <property type="project" value="UniProtKB-UniRule"/>
</dbReference>
<feature type="binding site" evidence="2">
    <location>
        <position position="251"/>
    </location>
    <ligand>
        <name>Mg(2+)</name>
        <dbReference type="ChEBI" id="CHEBI:18420"/>
        <label>5</label>
    </ligand>
</feature>